<protein>
    <submittedName>
        <fullName evidence="2">Uncharacterized protein</fullName>
    </submittedName>
</protein>
<sequence>MSCNLSSKDFHPSLSITQNLLLNTTKNDDDQLSYSSLQRKFEKFLEKIEITENDRNQLNLLENSVKNQWIDYEKMSEANEAQLRSAKTGNKILNFVLFLMAAYIRYYIFIDQRMPWFMEYLLSGETIFLSFVFLCLWSLSTSFLSYVIACFESTTKMTTENEFLHF</sequence>
<dbReference type="EMBL" id="DS268634">
    <property type="protein sequence ID" value="EFO96012.1"/>
    <property type="molecule type" value="Genomic_DNA"/>
</dbReference>
<evidence type="ECO:0000313" key="3">
    <source>
        <dbReference type="Proteomes" id="UP000008281"/>
    </source>
</evidence>
<proteinExistence type="predicted"/>
<feature type="transmembrane region" description="Helical" evidence="1">
    <location>
        <begin position="128"/>
        <end position="149"/>
    </location>
</feature>
<keyword evidence="1" id="KW-0812">Transmembrane</keyword>
<dbReference type="Proteomes" id="UP000008281">
    <property type="component" value="Unassembled WGS sequence"/>
</dbReference>
<evidence type="ECO:0000313" key="2">
    <source>
        <dbReference type="EMBL" id="EFO96012.1"/>
    </source>
</evidence>
<dbReference type="HOGENOM" id="CLU_1604275_0_0_1"/>
<organism evidence="3">
    <name type="scientific">Caenorhabditis remanei</name>
    <name type="common">Caenorhabditis vulgaris</name>
    <dbReference type="NCBI Taxonomy" id="31234"/>
    <lineage>
        <taxon>Eukaryota</taxon>
        <taxon>Metazoa</taxon>
        <taxon>Ecdysozoa</taxon>
        <taxon>Nematoda</taxon>
        <taxon>Chromadorea</taxon>
        <taxon>Rhabditida</taxon>
        <taxon>Rhabditina</taxon>
        <taxon>Rhabditomorpha</taxon>
        <taxon>Rhabditoidea</taxon>
        <taxon>Rhabditidae</taxon>
        <taxon>Peloderinae</taxon>
        <taxon>Caenorhabditis</taxon>
    </lineage>
</organism>
<name>E3NFC0_CAERE</name>
<gene>
    <name evidence="2" type="ORF">CRE_15736</name>
</gene>
<evidence type="ECO:0000256" key="1">
    <source>
        <dbReference type="SAM" id="Phobius"/>
    </source>
</evidence>
<keyword evidence="3" id="KW-1185">Reference proteome</keyword>
<dbReference type="AlphaFoldDB" id="E3NFC0"/>
<reference evidence="2" key="1">
    <citation type="submission" date="2007-07" db="EMBL/GenBank/DDBJ databases">
        <title>PCAP assembly of the Caenorhabditis remanei genome.</title>
        <authorList>
            <consortium name="The Caenorhabditis remanei Sequencing Consortium"/>
            <person name="Wilson R.K."/>
        </authorList>
    </citation>
    <scope>NUCLEOTIDE SEQUENCE [LARGE SCALE GENOMIC DNA]</scope>
    <source>
        <strain evidence="2">PB4641</strain>
    </source>
</reference>
<keyword evidence="1" id="KW-1133">Transmembrane helix</keyword>
<keyword evidence="1" id="KW-0472">Membrane</keyword>
<feature type="transmembrane region" description="Helical" evidence="1">
    <location>
        <begin position="92"/>
        <end position="108"/>
    </location>
</feature>
<accession>E3NFC0</accession>
<dbReference type="InParanoid" id="E3NFC0"/>